<dbReference type="RefSeq" id="WP_094253014.1">
    <property type="nucleotide sequence ID" value="NZ_JBHLXL010000001.1"/>
</dbReference>
<evidence type="ECO:0000259" key="1">
    <source>
        <dbReference type="Pfam" id="PF00561"/>
    </source>
</evidence>
<dbReference type="Gene3D" id="3.40.50.1820">
    <property type="entry name" value="alpha/beta hydrolase"/>
    <property type="match status" value="1"/>
</dbReference>
<dbReference type="InterPro" id="IPR050266">
    <property type="entry name" value="AB_hydrolase_sf"/>
</dbReference>
<dbReference type="AlphaFoldDB" id="A0A235F9G6"/>
<dbReference type="InterPro" id="IPR000073">
    <property type="entry name" value="AB_hydrolase_1"/>
</dbReference>
<keyword evidence="2" id="KW-0378">Hydrolase</keyword>
<feature type="domain" description="AB hydrolase-1" evidence="1">
    <location>
        <begin position="23"/>
        <end position="147"/>
    </location>
</feature>
<name>A0A235F9G6_9BACL</name>
<dbReference type="InterPro" id="IPR029058">
    <property type="entry name" value="AB_hydrolase_fold"/>
</dbReference>
<evidence type="ECO:0000313" key="2">
    <source>
        <dbReference type="EMBL" id="OYD57663.1"/>
    </source>
</evidence>
<comment type="caution">
    <text evidence="2">The sequence shown here is derived from an EMBL/GenBank/DDBJ whole genome shotgun (WGS) entry which is preliminary data.</text>
</comment>
<protein>
    <submittedName>
        <fullName evidence="2">Alpha/beta hydrolase</fullName>
    </submittedName>
</protein>
<proteinExistence type="predicted"/>
<organism evidence="2 3">
    <name type="scientific">Fictibacillus aquaticus</name>
    <dbReference type="NCBI Taxonomy" id="2021314"/>
    <lineage>
        <taxon>Bacteria</taxon>
        <taxon>Bacillati</taxon>
        <taxon>Bacillota</taxon>
        <taxon>Bacilli</taxon>
        <taxon>Bacillales</taxon>
        <taxon>Fictibacillaceae</taxon>
        <taxon>Fictibacillus</taxon>
    </lineage>
</organism>
<dbReference type="Proteomes" id="UP000215059">
    <property type="component" value="Unassembled WGS sequence"/>
</dbReference>
<reference evidence="2 3" key="1">
    <citation type="submission" date="2017-07" db="EMBL/GenBank/DDBJ databases">
        <title>Fictibacillus sp. nov. GDSW-R2A3 Genome sequencing and assembly.</title>
        <authorList>
            <person name="Mayilraj S."/>
        </authorList>
    </citation>
    <scope>NUCLEOTIDE SEQUENCE [LARGE SCALE GENOMIC DNA]</scope>
    <source>
        <strain evidence="2 3">GDSW-R2A3</strain>
    </source>
</reference>
<keyword evidence="3" id="KW-1185">Reference proteome</keyword>
<dbReference type="GO" id="GO:0047372">
    <property type="term" value="F:monoacylglycerol lipase activity"/>
    <property type="evidence" value="ECO:0007669"/>
    <property type="project" value="TreeGrafter"/>
</dbReference>
<dbReference type="PRINTS" id="PR00111">
    <property type="entry name" value="ABHYDROLASE"/>
</dbReference>
<dbReference type="GO" id="GO:0016020">
    <property type="term" value="C:membrane"/>
    <property type="evidence" value="ECO:0007669"/>
    <property type="project" value="TreeGrafter"/>
</dbReference>
<sequence length="239" mass="27035">MGFVKVNGVNLFVKVLGEPSNKPAVIMDAGYGDYSKTWDLIVPDLARETQVLVYDRAGLGRSETSTNPRTSREMVKELHELLDALELKIPYILVGHSFGGVNMRLYASTYPEEICGLILIDSTPEDYVERFLPTMSDDFQKAYNSQFIHEGNYDEFIESLRQVNDLRSTLPIPLTVICAGKKSHYSKASQELWNEMQRELLSLSTEGTFVLAENSAHYVQHDEPELVLREIKGLINKSI</sequence>
<dbReference type="PANTHER" id="PTHR43798">
    <property type="entry name" value="MONOACYLGLYCEROL LIPASE"/>
    <property type="match status" value="1"/>
</dbReference>
<dbReference type="Pfam" id="PF00561">
    <property type="entry name" value="Abhydrolase_1"/>
    <property type="match status" value="1"/>
</dbReference>
<dbReference type="OrthoDB" id="59888at2"/>
<dbReference type="SUPFAM" id="SSF53474">
    <property type="entry name" value="alpha/beta-Hydrolases"/>
    <property type="match status" value="1"/>
</dbReference>
<gene>
    <name evidence="2" type="ORF">CGZ90_13440</name>
</gene>
<evidence type="ECO:0000313" key="3">
    <source>
        <dbReference type="Proteomes" id="UP000215059"/>
    </source>
</evidence>
<accession>A0A235F9G6</accession>
<dbReference type="EMBL" id="NOII01000003">
    <property type="protein sequence ID" value="OYD57663.1"/>
    <property type="molecule type" value="Genomic_DNA"/>
</dbReference>
<dbReference type="GO" id="GO:0046464">
    <property type="term" value="P:acylglycerol catabolic process"/>
    <property type="evidence" value="ECO:0007669"/>
    <property type="project" value="TreeGrafter"/>
</dbReference>
<dbReference type="PANTHER" id="PTHR43798:SF33">
    <property type="entry name" value="HYDROLASE, PUTATIVE (AFU_ORTHOLOGUE AFUA_2G14860)-RELATED"/>
    <property type="match status" value="1"/>
</dbReference>